<dbReference type="NCBIfam" id="TIGR00026">
    <property type="entry name" value="hi_GC_TIGR00026"/>
    <property type="match status" value="1"/>
</dbReference>
<dbReference type="Pfam" id="PF04075">
    <property type="entry name" value="F420H2_quin_red"/>
    <property type="match status" value="1"/>
</dbReference>
<comment type="catalytic activity">
    <reaction evidence="2">
        <text>oxidized coenzyme F420-(gamma-L-Glu)(n) + a quinol + H(+) = reduced coenzyme F420-(gamma-L-Glu)(n) + a quinone</text>
        <dbReference type="Rhea" id="RHEA:39663"/>
        <dbReference type="Rhea" id="RHEA-COMP:12939"/>
        <dbReference type="Rhea" id="RHEA-COMP:14378"/>
        <dbReference type="ChEBI" id="CHEBI:15378"/>
        <dbReference type="ChEBI" id="CHEBI:24646"/>
        <dbReference type="ChEBI" id="CHEBI:132124"/>
        <dbReference type="ChEBI" id="CHEBI:133980"/>
        <dbReference type="ChEBI" id="CHEBI:139511"/>
    </reaction>
</comment>
<gene>
    <name evidence="3" type="ORF">BLA60_28490</name>
</gene>
<accession>A0A7Z0WH53</accession>
<dbReference type="InterPro" id="IPR004378">
    <property type="entry name" value="F420H2_quin_Rdtase"/>
</dbReference>
<dbReference type="OrthoDB" id="8225825at2"/>
<dbReference type="Proteomes" id="UP000185696">
    <property type="component" value="Unassembled WGS sequence"/>
</dbReference>
<evidence type="ECO:0000313" key="4">
    <source>
        <dbReference type="Proteomes" id="UP000185696"/>
    </source>
</evidence>
<organism evidence="3 4">
    <name type="scientific">Actinophytocola xinjiangensis</name>
    <dbReference type="NCBI Taxonomy" id="485602"/>
    <lineage>
        <taxon>Bacteria</taxon>
        <taxon>Bacillati</taxon>
        <taxon>Actinomycetota</taxon>
        <taxon>Actinomycetes</taxon>
        <taxon>Pseudonocardiales</taxon>
        <taxon>Pseudonocardiaceae</taxon>
    </lineage>
</organism>
<dbReference type="PANTHER" id="PTHR39428">
    <property type="entry name" value="F420H(2)-DEPENDENT QUINONE REDUCTASE RV1261C"/>
    <property type="match status" value="1"/>
</dbReference>
<evidence type="ECO:0000313" key="3">
    <source>
        <dbReference type="EMBL" id="OLF07152.1"/>
    </source>
</evidence>
<dbReference type="Gene3D" id="2.30.110.10">
    <property type="entry name" value="Electron Transport, Fmn-binding Protein, Chain A"/>
    <property type="match status" value="1"/>
</dbReference>
<comment type="similarity">
    <text evidence="1">Belongs to the F420H(2)-dependent quinone reductase family.</text>
</comment>
<dbReference type="PANTHER" id="PTHR39428:SF3">
    <property type="entry name" value="DEAZAFLAVIN-DEPENDENT NITROREDUCTASE"/>
    <property type="match status" value="1"/>
</dbReference>
<protein>
    <submittedName>
        <fullName evidence="3">Nitroreductase</fullName>
    </submittedName>
</protein>
<comment type="caution">
    <text evidence="3">The sequence shown here is derived from an EMBL/GenBank/DDBJ whole genome shotgun (WGS) entry which is preliminary data.</text>
</comment>
<dbReference type="GO" id="GO:0070967">
    <property type="term" value="F:coenzyme F420 binding"/>
    <property type="evidence" value="ECO:0007669"/>
    <property type="project" value="TreeGrafter"/>
</dbReference>
<sequence>MTFNVPSGTRGARQPKASAFLRLMNNAAMKRVRRKGGRVMGMNALVLHTVGARSGAERATPLAWFPGEDGSRLIAASAAGAQANPAWYHNLAANPDKVHIEIDGGKVPVDVEQLHGAEREAAWKTIVTATARFAQYQEKTDREIPVIRLTPRAE</sequence>
<keyword evidence="4" id="KW-1185">Reference proteome</keyword>
<evidence type="ECO:0000256" key="2">
    <source>
        <dbReference type="ARBA" id="ARBA00049106"/>
    </source>
</evidence>
<dbReference type="InterPro" id="IPR012349">
    <property type="entry name" value="Split_barrel_FMN-bd"/>
</dbReference>
<dbReference type="GO" id="GO:0016491">
    <property type="term" value="F:oxidoreductase activity"/>
    <property type="evidence" value="ECO:0007669"/>
    <property type="project" value="InterPro"/>
</dbReference>
<dbReference type="AlphaFoldDB" id="A0A7Z0WH53"/>
<reference evidence="3 4" key="1">
    <citation type="submission" date="2016-12" db="EMBL/GenBank/DDBJ databases">
        <title>The draft genome sequence of Actinophytocola xinjiangensis.</title>
        <authorList>
            <person name="Wang W."/>
            <person name="Yuan L."/>
        </authorList>
    </citation>
    <scope>NUCLEOTIDE SEQUENCE [LARGE SCALE GENOMIC DNA]</scope>
    <source>
        <strain evidence="3 4">CGMCC 4.4663</strain>
    </source>
</reference>
<dbReference type="RefSeq" id="WP_075136095.1">
    <property type="nucleotide sequence ID" value="NZ_MSIF01000017.1"/>
</dbReference>
<proteinExistence type="inferred from homology"/>
<name>A0A7Z0WH53_9PSEU</name>
<dbReference type="GO" id="GO:0005886">
    <property type="term" value="C:plasma membrane"/>
    <property type="evidence" value="ECO:0007669"/>
    <property type="project" value="TreeGrafter"/>
</dbReference>
<evidence type="ECO:0000256" key="1">
    <source>
        <dbReference type="ARBA" id="ARBA00008710"/>
    </source>
</evidence>
<dbReference type="EMBL" id="MSIF01000017">
    <property type="protein sequence ID" value="OLF07152.1"/>
    <property type="molecule type" value="Genomic_DNA"/>
</dbReference>